<reference evidence="9" key="1">
    <citation type="journal article" date="2019" name="Int. J. Syst. Evol. Microbiol.">
        <title>The Global Catalogue of Microorganisms (GCM) 10K type strain sequencing project: providing services to taxonomists for standard genome sequencing and annotation.</title>
        <authorList>
            <consortium name="The Broad Institute Genomics Platform"/>
            <consortium name="The Broad Institute Genome Sequencing Center for Infectious Disease"/>
            <person name="Wu L."/>
            <person name="Ma J."/>
        </authorList>
    </citation>
    <scope>NUCLEOTIDE SEQUENCE [LARGE SCALE GENOMIC DNA]</scope>
    <source>
        <strain evidence="9">CGMCC 1.19062</strain>
    </source>
</reference>
<organism evidence="8 9">
    <name type="scientific">Lacibacterium aquatile</name>
    <dbReference type="NCBI Taxonomy" id="1168082"/>
    <lineage>
        <taxon>Bacteria</taxon>
        <taxon>Pseudomonadati</taxon>
        <taxon>Pseudomonadota</taxon>
        <taxon>Alphaproteobacteria</taxon>
        <taxon>Rhodospirillales</taxon>
        <taxon>Rhodospirillaceae</taxon>
    </lineage>
</organism>
<feature type="transmembrane region" description="Helical" evidence="6">
    <location>
        <begin position="44"/>
        <end position="60"/>
    </location>
</feature>
<keyword evidence="4 6" id="KW-1133">Transmembrane helix</keyword>
<keyword evidence="5 6" id="KW-0472">Membrane</keyword>
<name>A0ABW5DQC1_9PROT</name>
<evidence type="ECO:0000256" key="4">
    <source>
        <dbReference type="ARBA" id="ARBA00022989"/>
    </source>
</evidence>
<feature type="domain" description="EamA" evidence="7">
    <location>
        <begin position="14"/>
        <end position="143"/>
    </location>
</feature>
<sequence length="287" mass="29881">MSLANASGASSLRGPLLYATAVLFGVMIDVIVKELSARHETATIFFARCAGALIVLLILHHRDLATFKTTKLRFHLLRGALSNIGVVLFFYSLGELPLVLAYVIAMSAPLMMTAMAGIILREATGRSAWIKVGIGFTGILISVAPQLWDSSSGSWVGLAACIAGTVGYAAAALAIRPLTATESSGAIALYPILMGAVLGGLYVIPQATSLPTGFDLGMMLALGLCSAMANLLIAKAFSMAPVARLAPLEYTALVWGVVIGFALFAEVPTAWVLVGAGIVVWATLKKG</sequence>
<keyword evidence="3 6" id="KW-0812">Transmembrane</keyword>
<comment type="caution">
    <text evidence="8">The sequence shown here is derived from an EMBL/GenBank/DDBJ whole genome shotgun (WGS) entry which is preliminary data.</text>
</comment>
<evidence type="ECO:0000256" key="6">
    <source>
        <dbReference type="SAM" id="Phobius"/>
    </source>
</evidence>
<dbReference type="Proteomes" id="UP001597295">
    <property type="component" value="Unassembled WGS sequence"/>
</dbReference>
<feature type="transmembrane region" description="Helical" evidence="6">
    <location>
        <begin position="187"/>
        <end position="204"/>
    </location>
</feature>
<dbReference type="InterPro" id="IPR000620">
    <property type="entry name" value="EamA_dom"/>
</dbReference>
<evidence type="ECO:0000259" key="7">
    <source>
        <dbReference type="Pfam" id="PF00892"/>
    </source>
</evidence>
<evidence type="ECO:0000256" key="5">
    <source>
        <dbReference type="ARBA" id="ARBA00023136"/>
    </source>
</evidence>
<evidence type="ECO:0000313" key="8">
    <source>
        <dbReference type="EMBL" id="MFD2263318.1"/>
    </source>
</evidence>
<feature type="transmembrane region" description="Helical" evidence="6">
    <location>
        <begin position="154"/>
        <end position="175"/>
    </location>
</feature>
<feature type="transmembrane region" description="Helical" evidence="6">
    <location>
        <begin position="72"/>
        <end position="93"/>
    </location>
</feature>
<evidence type="ECO:0000313" key="9">
    <source>
        <dbReference type="Proteomes" id="UP001597295"/>
    </source>
</evidence>
<accession>A0ABW5DQC1</accession>
<dbReference type="RefSeq" id="WP_379876311.1">
    <property type="nucleotide sequence ID" value="NZ_JBHUIP010000010.1"/>
</dbReference>
<dbReference type="EMBL" id="JBHUIP010000010">
    <property type="protein sequence ID" value="MFD2263318.1"/>
    <property type="molecule type" value="Genomic_DNA"/>
</dbReference>
<evidence type="ECO:0000256" key="2">
    <source>
        <dbReference type="ARBA" id="ARBA00009853"/>
    </source>
</evidence>
<keyword evidence="9" id="KW-1185">Reference proteome</keyword>
<dbReference type="PANTHER" id="PTHR22911">
    <property type="entry name" value="ACYL-MALONYL CONDENSING ENZYME-RELATED"/>
    <property type="match status" value="1"/>
</dbReference>
<protein>
    <submittedName>
        <fullName evidence="8">DMT family transporter</fullName>
    </submittedName>
</protein>
<proteinExistence type="inferred from homology"/>
<gene>
    <name evidence="8" type="ORF">ACFSM5_10500</name>
</gene>
<dbReference type="Pfam" id="PF00892">
    <property type="entry name" value="EamA"/>
    <property type="match status" value="1"/>
</dbReference>
<dbReference type="PANTHER" id="PTHR22911:SF6">
    <property type="entry name" value="SOLUTE CARRIER FAMILY 35 MEMBER G1"/>
    <property type="match status" value="1"/>
</dbReference>
<feature type="transmembrane region" description="Helical" evidence="6">
    <location>
        <begin position="128"/>
        <end position="148"/>
    </location>
</feature>
<comment type="subcellular location">
    <subcellularLocation>
        <location evidence="1">Membrane</location>
        <topology evidence="1">Multi-pass membrane protein</topology>
    </subcellularLocation>
</comment>
<evidence type="ECO:0000256" key="1">
    <source>
        <dbReference type="ARBA" id="ARBA00004141"/>
    </source>
</evidence>
<feature type="transmembrane region" description="Helical" evidence="6">
    <location>
        <begin position="99"/>
        <end position="121"/>
    </location>
</feature>
<dbReference type="InterPro" id="IPR037185">
    <property type="entry name" value="EmrE-like"/>
</dbReference>
<feature type="transmembrane region" description="Helical" evidence="6">
    <location>
        <begin position="216"/>
        <end position="233"/>
    </location>
</feature>
<evidence type="ECO:0000256" key="3">
    <source>
        <dbReference type="ARBA" id="ARBA00022692"/>
    </source>
</evidence>
<comment type="similarity">
    <text evidence="2">Belongs to the drug/metabolite transporter (DMT) superfamily. 10 TMS drug/metabolite exporter (DME) (TC 2.A.7.3) family.</text>
</comment>
<feature type="transmembrane region" description="Helical" evidence="6">
    <location>
        <begin position="245"/>
        <end position="263"/>
    </location>
</feature>
<dbReference type="SUPFAM" id="SSF103481">
    <property type="entry name" value="Multidrug resistance efflux transporter EmrE"/>
    <property type="match status" value="2"/>
</dbReference>
<feature type="transmembrane region" description="Helical" evidence="6">
    <location>
        <begin position="12"/>
        <end position="32"/>
    </location>
</feature>